<gene>
    <name evidence="1" type="ORF">UABAM_01771</name>
</gene>
<dbReference type="Pfam" id="PF07592">
    <property type="entry name" value="DDE_Tnp_ISAZ013"/>
    <property type="match status" value="1"/>
</dbReference>
<dbReference type="OrthoDB" id="251456at2"/>
<reference evidence="1 2" key="1">
    <citation type="submission" date="2019-08" db="EMBL/GenBank/DDBJ databases">
        <title>Complete genome sequence of Candidatus Uab amorphum.</title>
        <authorList>
            <person name="Shiratori T."/>
            <person name="Suzuki S."/>
            <person name="Kakizawa Y."/>
            <person name="Ishida K."/>
        </authorList>
    </citation>
    <scope>NUCLEOTIDE SEQUENCE [LARGE SCALE GENOMIC DNA]</scope>
    <source>
        <strain evidence="1 2">SRT547</strain>
    </source>
</reference>
<dbReference type="Proteomes" id="UP000326354">
    <property type="component" value="Chromosome"/>
</dbReference>
<evidence type="ECO:0000313" key="2">
    <source>
        <dbReference type="Proteomes" id="UP000326354"/>
    </source>
</evidence>
<evidence type="ECO:0008006" key="3">
    <source>
        <dbReference type="Google" id="ProtNLM"/>
    </source>
</evidence>
<sequence length="342" mass="40186">MTQDIQNKIKEKFDAISPFLDEKSTRLWCAAEARAYGYGGITIVSNATRVSRTTIRRGIEELDKTPNENASKIRQTGGGRKKISITDLTIMADLQNVIKNNEDDALYWTDKSVQQITNILTYKGHRISSRTVNRMLKNMGYFVQRKEQNFPEQCKYINKRMIEVQKQALAMVYIEIDQKKYKTKNKKKLESNSKNLLEKNLITEKTYFVVDSLYTWAERKTFNEKPSLEIITHAHYVNNKKYWLQALQNFANQYNTKLYIHLIGSGIKKWQLLMDKMHFLYPEKDNGQKKQKMTTVYFSARQKSQSTTTVIRDRHQVSYVETKKNIQRDSVLGNWNYVVKPM</sequence>
<dbReference type="RefSeq" id="WP_151967618.1">
    <property type="nucleotide sequence ID" value="NZ_AP019860.1"/>
</dbReference>
<dbReference type="EMBL" id="AP019860">
    <property type="protein sequence ID" value="BBM83419.1"/>
    <property type="molecule type" value="Genomic_DNA"/>
</dbReference>
<dbReference type="KEGG" id="uam:UABAM_01771"/>
<dbReference type="AlphaFoldDB" id="A0A5S9IK88"/>
<evidence type="ECO:0000313" key="1">
    <source>
        <dbReference type="EMBL" id="BBM83419.1"/>
    </source>
</evidence>
<protein>
    <recommendedName>
        <fullName evidence="3">ISAzo13 family transposase</fullName>
    </recommendedName>
</protein>
<proteinExistence type="predicted"/>
<keyword evidence="2" id="KW-1185">Reference proteome</keyword>
<dbReference type="InterPro" id="IPR011518">
    <property type="entry name" value="Transposase_36"/>
</dbReference>
<name>A0A5S9IK88_UABAM</name>
<organism evidence="1 2">
    <name type="scientific">Uabimicrobium amorphum</name>
    <dbReference type="NCBI Taxonomy" id="2596890"/>
    <lineage>
        <taxon>Bacteria</taxon>
        <taxon>Pseudomonadati</taxon>
        <taxon>Planctomycetota</taxon>
        <taxon>Candidatus Uabimicrobiia</taxon>
        <taxon>Candidatus Uabimicrobiales</taxon>
        <taxon>Candidatus Uabimicrobiaceae</taxon>
        <taxon>Candidatus Uabimicrobium</taxon>
    </lineage>
</organism>
<accession>A0A5S9IK88</accession>